<feature type="transmembrane region" description="Helical" evidence="1">
    <location>
        <begin position="85"/>
        <end position="105"/>
    </location>
</feature>
<dbReference type="KEGG" id="vg:16216108"/>
<evidence type="ECO:0000256" key="1">
    <source>
        <dbReference type="SAM" id="Phobius"/>
    </source>
</evidence>
<dbReference type="Pfam" id="PF01307">
    <property type="entry name" value="Plant_vir_prot"/>
    <property type="match status" value="1"/>
</dbReference>
<name>S6BF03_9VIRU</name>
<organism evidence="2 3">
    <name type="scientific">Burdock mottle virus</name>
    <dbReference type="NCBI Taxonomy" id="1324959"/>
    <lineage>
        <taxon>Viruses</taxon>
        <taxon>Riboviria</taxon>
        <taxon>Orthornavirae</taxon>
        <taxon>Kitrinoviricota</taxon>
        <taxon>Alsuviricetes</taxon>
        <taxon>Hepelivirales</taxon>
        <taxon>Benyviridae</taxon>
        <taxon>Benyvirus</taxon>
        <taxon>Benyvirus arctii</taxon>
    </lineage>
</organism>
<keyword evidence="1" id="KW-1133">Transmembrane helix</keyword>
<feature type="transmembrane region" description="Helical" evidence="1">
    <location>
        <begin position="12"/>
        <end position="30"/>
    </location>
</feature>
<keyword evidence="1" id="KW-0472">Membrane</keyword>
<sequence length="116" mass="12323">MTREIRARESNTKYIVLGVCVVAFICFLGFSQQKHATHSGDGVGVPRFANGGSYRDGTRSMNFNSNNPNAYGCKSEGFFGGFEKLALLFLVLGIILYVAGGCAGGDHVCNGGCCKV</sequence>
<accession>S6BF03</accession>
<reference evidence="2 3" key="1">
    <citation type="journal article" date="2013" name="Virus Res.">
        <title>Characterization of burdock mottle virus, a novel member of the genus Benyvirus, and the identification of benyvirus-related sequences in the plant and insect genomes.</title>
        <authorList>
            <person name="Kondo H."/>
            <person name="Hirano S."/>
            <person name="Chiba S."/>
            <person name="Andika I.B."/>
            <person name="Hirai M."/>
            <person name="Maeda T."/>
            <person name="Tamada T."/>
        </authorList>
    </citation>
    <scope>NUCLEOTIDE SEQUENCE [LARGE SCALE GENOMIC DNA]</scope>
    <source>
        <strain evidence="2">S</strain>
    </source>
</reference>
<dbReference type="RefSeq" id="YP_008219067.1">
    <property type="nucleotide sequence ID" value="NC_021736.1"/>
</dbReference>
<dbReference type="EMBL" id="AB818899">
    <property type="protein sequence ID" value="BAN62707.1"/>
    <property type="molecule type" value="Genomic_RNA"/>
</dbReference>
<evidence type="ECO:0000313" key="3">
    <source>
        <dbReference type="Proteomes" id="UP000201324"/>
    </source>
</evidence>
<evidence type="ECO:0000313" key="2">
    <source>
        <dbReference type="EMBL" id="BAN62707.1"/>
    </source>
</evidence>
<proteinExistence type="predicted"/>
<dbReference type="InterPro" id="IPR001896">
    <property type="entry name" value="Plant_vir_prot"/>
</dbReference>
<gene>
    <name evidence="2" type="primary">TGB2</name>
</gene>
<dbReference type="GeneID" id="16216108"/>
<dbReference type="OrthoDB" id="20634at10239"/>
<dbReference type="Proteomes" id="UP000201324">
    <property type="component" value="Genome"/>
</dbReference>
<keyword evidence="1" id="KW-0812">Transmembrane</keyword>
<protein>
    <submittedName>
        <fullName evidence="2">Second triple-gene-block protein</fullName>
    </submittedName>
</protein>
<keyword evidence="3" id="KW-1185">Reference proteome</keyword>